<organism evidence="1 2">
    <name type="scientific">Circinella minor</name>
    <dbReference type="NCBI Taxonomy" id="1195481"/>
    <lineage>
        <taxon>Eukaryota</taxon>
        <taxon>Fungi</taxon>
        <taxon>Fungi incertae sedis</taxon>
        <taxon>Mucoromycota</taxon>
        <taxon>Mucoromycotina</taxon>
        <taxon>Mucoromycetes</taxon>
        <taxon>Mucorales</taxon>
        <taxon>Lichtheimiaceae</taxon>
        <taxon>Circinella</taxon>
    </lineage>
</organism>
<keyword evidence="2" id="KW-1185">Reference proteome</keyword>
<comment type="caution">
    <text evidence="1">The sequence shown here is derived from an EMBL/GenBank/DDBJ whole genome shotgun (WGS) entry which is preliminary data.</text>
</comment>
<gene>
    <name evidence="1" type="ORF">INT45_002103</name>
</gene>
<dbReference type="AlphaFoldDB" id="A0A8H7SFY8"/>
<name>A0A8H7SFY8_9FUNG</name>
<evidence type="ECO:0000313" key="2">
    <source>
        <dbReference type="Proteomes" id="UP000646827"/>
    </source>
</evidence>
<protein>
    <submittedName>
        <fullName evidence="1">Uncharacterized protein</fullName>
    </submittedName>
</protein>
<accession>A0A8H7SFY8</accession>
<sequence length="193" mass="22056">MENDPSNETKSFDIDNNDDLEETVDEILKYYDCLDLKQVMLNSIIEITHNNDLTDNEKGLQWYKYWILRYGERMPISLDQASKLCNLASNTAVMTECTTACINNITALSSSNERHMGEDIRVLLPIPSGHFHEDVCESMALIPIATNTIDLSWFPPQKLCENDEYYSEGIDGDFRDNADEDDEDGDNLINMLV</sequence>
<evidence type="ECO:0000313" key="1">
    <source>
        <dbReference type="EMBL" id="KAG2227865.1"/>
    </source>
</evidence>
<dbReference type="OrthoDB" id="2262861at2759"/>
<dbReference type="EMBL" id="JAEPRB010000004">
    <property type="protein sequence ID" value="KAG2227865.1"/>
    <property type="molecule type" value="Genomic_DNA"/>
</dbReference>
<reference evidence="1 2" key="1">
    <citation type="submission" date="2020-12" db="EMBL/GenBank/DDBJ databases">
        <title>Metabolic potential, ecology and presence of endohyphal bacteria is reflected in genomic diversity of Mucoromycotina.</title>
        <authorList>
            <person name="Muszewska A."/>
            <person name="Okrasinska A."/>
            <person name="Steczkiewicz K."/>
            <person name="Drgas O."/>
            <person name="Orlowska M."/>
            <person name="Perlinska-Lenart U."/>
            <person name="Aleksandrzak-Piekarczyk T."/>
            <person name="Szatraj K."/>
            <person name="Zielenkiewicz U."/>
            <person name="Pilsyk S."/>
            <person name="Malc E."/>
            <person name="Mieczkowski P."/>
            <person name="Kruszewska J.S."/>
            <person name="Biernat P."/>
            <person name="Pawlowska J."/>
        </authorList>
    </citation>
    <scope>NUCLEOTIDE SEQUENCE [LARGE SCALE GENOMIC DNA]</scope>
    <source>
        <strain evidence="1 2">CBS 142.35</strain>
    </source>
</reference>
<proteinExistence type="predicted"/>
<dbReference type="Proteomes" id="UP000646827">
    <property type="component" value="Unassembled WGS sequence"/>
</dbReference>